<dbReference type="InterPro" id="IPR013083">
    <property type="entry name" value="Znf_RING/FYVE/PHD"/>
</dbReference>
<dbReference type="InterPro" id="IPR019786">
    <property type="entry name" value="Zinc_finger_PHD-type_CS"/>
</dbReference>
<evidence type="ECO:0008006" key="6">
    <source>
        <dbReference type="Google" id="ProtNLM"/>
    </source>
</evidence>
<proteinExistence type="predicted"/>
<evidence type="ECO:0000256" key="1">
    <source>
        <dbReference type="ARBA" id="ARBA00022723"/>
    </source>
</evidence>
<keyword evidence="3" id="KW-0862">Zinc</keyword>
<dbReference type="GeneID" id="134287350"/>
<evidence type="ECO:0000313" key="5">
    <source>
        <dbReference type="Proteomes" id="UP000069940"/>
    </source>
</evidence>
<keyword evidence="5" id="KW-1185">Reference proteome</keyword>
<dbReference type="RefSeq" id="XP_062705008.1">
    <property type="nucleotide sequence ID" value="XM_062849024.1"/>
</dbReference>
<sequence>MENKTECRKCHRDISDCEARVVCRGDCAGMFHSKCVGLEKEILDAIAESENVVWMCEPCVDWFRAFREVVIKMLHVQQSNGQAQSK</sequence>
<dbReference type="EnsemblMetazoa" id="AALFPA23_002372.R2174">
    <property type="protein sequence ID" value="AALFPA23_002372.P2174"/>
    <property type="gene ID" value="AALFPA23_002372"/>
</dbReference>
<evidence type="ECO:0000313" key="4">
    <source>
        <dbReference type="EnsemblMetazoa" id="AALFPA23_002372.P2174"/>
    </source>
</evidence>
<dbReference type="InterPro" id="IPR011011">
    <property type="entry name" value="Znf_FYVE_PHD"/>
</dbReference>
<dbReference type="Proteomes" id="UP000069940">
    <property type="component" value="Unassembled WGS sequence"/>
</dbReference>
<dbReference type="SUPFAM" id="SSF57903">
    <property type="entry name" value="FYVE/PHD zinc finger"/>
    <property type="match status" value="1"/>
</dbReference>
<keyword evidence="1" id="KW-0479">Metal-binding</keyword>
<evidence type="ECO:0000256" key="2">
    <source>
        <dbReference type="ARBA" id="ARBA00022771"/>
    </source>
</evidence>
<keyword evidence="2" id="KW-0863">Zinc-finger</keyword>
<reference evidence="4" key="2">
    <citation type="submission" date="2025-05" db="UniProtKB">
        <authorList>
            <consortium name="EnsemblMetazoa"/>
        </authorList>
    </citation>
    <scope>IDENTIFICATION</scope>
    <source>
        <strain evidence="4">Foshan</strain>
    </source>
</reference>
<dbReference type="Gene3D" id="3.30.40.10">
    <property type="entry name" value="Zinc/RING finger domain, C3HC4 (zinc finger)"/>
    <property type="match status" value="1"/>
</dbReference>
<reference evidence="5" key="1">
    <citation type="journal article" date="2015" name="Proc. Natl. Acad. Sci. U.S.A.">
        <title>Genome sequence of the Asian Tiger mosquito, Aedes albopictus, reveals insights into its biology, genetics, and evolution.</title>
        <authorList>
            <person name="Chen X.G."/>
            <person name="Jiang X."/>
            <person name="Gu J."/>
            <person name="Xu M."/>
            <person name="Wu Y."/>
            <person name="Deng Y."/>
            <person name="Zhang C."/>
            <person name="Bonizzoni M."/>
            <person name="Dermauw W."/>
            <person name="Vontas J."/>
            <person name="Armbruster P."/>
            <person name="Huang X."/>
            <person name="Yang Y."/>
            <person name="Zhang H."/>
            <person name="He W."/>
            <person name="Peng H."/>
            <person name="Liu Y."/>
            <person name="Wu K."/>
            <person name="Chen J."/>
            <person name="Lirakis M."/>
            <person name="Topalis P."/>
            <person name="Van Leeuwen T."/>
            <person name="Hall A.B."/>
            <person name="Jiang X."/>
            <person name="Thorpe C."/>
            <person name="Mueller R.L."/>
            <person name="Sun C."/>
            <person name="Waterhouse R.M."/>
            <person name="Yan G."/>
            <person name="Tu Z.J."/>
            <person name="Fang X."/>
            <person name="James A.A."/>
        </authorList>
    </citation>
    <scope>NUCLEOTIDE SEQUENCE [LARGE SCALE GENOMIC DNA]</scope>
    <source>
        <strain evidence="5">Foshan</strain>
    </source>
</reference>
<name>A0ABM1XSB1_AEDAL</name>
<accession>A0ABM1XSB1</accession>
<evidence type="ECO:0000256" key="3">
    <source>
        <dbReference type="ARBA" id="ARBA00022833"/>
    </source>
</evidence>
<dbReference type="PROSITE" id="PS01359">
    <property type="entry name" value="ZF_PHD_1"/>
    <property type="match status" value="1"/>
</dbReference>
<organism evidence="4 5">
    <name type="scientific">Aedes albopictus</name>
    <name type="common">Asian tiger mosquito</name>
    <name type="synonym">Stegomyia albopicta</name>
    <dbReference type="NCBI Taxonomy" id="7160"/>
    <lineage>
        <taxon>Eukaryota</taxon>
        <taxon>Metazoa</taxon>
        <taxon>Ecdysozoa</taxon>
        <taxon>Arthropoda</taxon>
        <taxon>Hexapoda</taxon>
        <taxon>Insecta</taxon>
        <taxon>Pterygota</taxon>
        <taxon>Neoptera</taxon>
        <taxon>Endopterygota</taxon>
        <taxon>Diptera</taxon>
        <taxon>Nematocera</taxon>
        <taxon>Culicoidea</taxon>
        <taxon>Culicidae</taxon>
        <taxon>Culicinae</taxon>
        <taxon>Aedini</taxon>
        <taxon>Aedes</taxon>
        <taxon>Stegomyia</taxon>
    </lineage>
</organism>
<protein>
    <recommendedName>
        <fullName evidence="6">PHD-type domain-containing protein</fullName>
    </recommendedName>
</protein>